<sequence length="378" mass="43438">MTDKIVSTATVHLSVPGDWKLWYKHVQGYAMSYKVSDFVDLDKPDIFSELEPPLEPECPEDATEEAERSYNMKFMDASELRHVRSKNEDVKEIIRCLRDRLCPSTSDNQRDVRIRYLALCKTPKNRGIERWLDEWSLIEDDIQDAKIIGQFDLETDFLNANLEIDLGYAQAWAMNIDGNGITIPFSKLVEQFKRRYKKMNLLKDSTPASFATLNGRPQQNTSSSPTNTSSSLTTFQNCICGARHRYAQCYYLNPTKKPPGWEENREKRIQINQALKNHNLKGRVDRAISRESSTNTDMIEGGVLGGMVLKQTPATVSESNPQSINQQIRKISMNSSNSRPYLRNSWIFDTGAEQHICNNRTRFLSFTQRGSVYGRFKH</sequence>
<dbReference type="Proteomes" id="UP000034164">
    <property type="component" value="Unassembled WGS sequence"/>
</dbReference>
<organism evidence="2 3">
    <name type="scientific">[Emmonsia] crescens</name>
    <dbReference type="NCBI Taxonomy" id="73230"/>
    <lineage>
        <taxon>Eukaryota</taxon>
        <taxon>Fungi</taxon>
        <taxon>Dikarya</taxon>
        <taxon>Ascomycota</taxon>
        <taxon>Pezizomycotina</taxon>
        <taxon>Eurotiomycetes</taxon>
        <taxon>Eurotiomycetidae</taxon>
        <taxon>Onygenales</taxon>
        <taxon>Ajellomycetaceae</taxon>
        <taxon>Emergomyces</taxon>
    </lineage>
</organism>
<dbReference type="OrthoDB" id="4187030at2759"/>
<comment type="caution">
    <text evidence="2">The sequence shown here is derived from an EMBL/GenBank/DDBJ whole genome shotgun (WGS) entry which is preliminary data.</text>
</comment>
<gene>
    <name evidence="2" type="ORF">EMCG_05470</name>
</gene>
<proteinExistence type="predicted"/>
<reference evidence="3" key="1">
    <citation type="journal article" date="2015" name="PLoS Genet.">
        <title>The dynamic genome and transcriptome of the human fungal pathogen Blastomyces and close relative Emmonsia.</title>
        <authorList>
            <person name="Munoz J.F."/>
            <person name="Gauthier G.M."/>
            <person name="Desjardins C.A."/>
            <person name="Gallo J.E."/>
            <person name="Holder J."/>
            <person name="Sullivan T.D."/>
            <person name="Marty A.J."/>
            <person name="Carmen J.C."/>
            <person name="Chen Z."/>
            <person name="Ding L."/>
            <person name="Gujja S."/>
            <person name="Magrini V."/>
            <person name="Misas E."/>
            <person name="Mitreva M."/>
            <person name="Priest M."/>
            <person name="Saif S."/>
            <person name="Whiston E.A."/>
            <person name="Young S."/>
            <person name="Zeng Q."/>
            <person name="Goldman W.E."/>
            <person name="Mardis E.R."/>
            <person name="Taylor J.W."/>
            <person name="McEwen J.G."/>
            <person name="Clay O.K."/>
            <person name="Klein B.S."/>
            <person name="Cuomo C.A."/>
        </authorList>
    </citation>
    <scope>NUCLEOTIDE SEQUENCE [LARGE SCALE GENOMIC DNA]</scope>
    <source>
        <strain evidence="3">UAMH 3008</strain>
    </source>
</reference>
<dbReference type="AlphaFoldDB" id="A0A0G2HPY5"/>
<evidence type="ECO:0000313" key="3">
    <source>
        <dbReference type="Proteomes" id="UP000034164"/>
    </source>
</evidence>
<feature type="region of interest" description="Disordered" evidence="1">
    <location>
        <begin position="208"/>
        <end position="232"/>
    </location>
</feature>
<evidence type="ECO:0000313" key="2">
    <source>
        <dbReference type="EMBL" id="KKZ59071.1"/>
    </source>
</evidence>
<accession>A0A0G2HPY5</accession>
<dbReference type="EMBL" id="LCZI01001690">
    <property type="protein sequence ID" value="KKZ59071.1"/>
    <property type="molecule type" value="Genomic_DNA"/>
</dbReference>
<dbReference type="VEuPathDB" id="FungiDB:EMCG_05470"/>
<evidence type="ECO:0000256" key="1">
    <source>
        <dbReference type="SAM" id="MobiDB-lite"/>
    </source>
</evidence>
<feature type="compositionally biased region" description="Low complexity" evidence="1">
    <location>
        <begin position="217"/>
        <end position="232"/>
    </location>
</feature>
<protein>
    <submittedName>
        <fullName evidence="2">Uncharacterized protein</fullName>
    </submittedName>
</protein>
<name>A0A0G2HPY5_9EURO</name>